<dbReference type="AlphaFoldDB" id="A0A804M9T4"/>
<reference evidence="2" key="1">
    <citation type="submission" date="2015-12" db="EMBL/GenBank/DDBJ databases">
        <title>Update maize B73 reference genome by single molecule sequencing technologies.</title>
        <authorList>
            <consortium name="Maize Genome Sequencing Project"/>
            <person name="Ware D."/>
        </authorList>
    </citation>
    <scope>NUCLEOTIDE SEQUENCE [LARGE SCALE GENOMIC DNA]</scope>
    <source>
        <strain evidence="2">cv. B73</strain>
    </source>
</reference>
<dbReference type="Gramene" id="Zm00001eb069380_T001">
    <property type="protein sequence ID" value="Zm00001eb069380_P001"/>
    <property type="gene ID" value="Zm00001eb069380"/>
</dbReference>
<sequence>MGVIETETMGTRVKESKTVLVEKELELIDEPQIQESPPVRALLHDEVDFAESSLAIRESDIPVKKLYWHFFYGVTTYRKSLFLEVQDRLLVDSILNKLRQRLHEYCVPRSVFSNAMPS</sequence>
<protein>
    <submittedName>
        <fullName evidence="1">Uncharacterized protein</fullName>
    </submittedName>
</protein>
<dbReference type="Proteomes" id="UP000007305">
    <property type="component" value="Chromosome 2"/>
</dbReference>
<dbReference type="EnsemblPlants" id="Zm00001eb069380_T001">
    <property type="protein sequence ID" value="Zm00001eb069380_P001"/>
    <property type="gene ID" value="Zm00001eb069380"/>
</dbReference>
<reference evidence="1" key="2">
    <citation type="submission" date="2019-07" db="EMBL/GenBank/DDBJ databases">
        <authorList>
            <person name="Seetharam A."/>
            <person name="Woodhouse M."/>
            <person name="Cannon E."/>
        </authorList>
    </citation>
    <scope>NUCLEOTIDE SEQUENCE [LARGE SCALE GENOMIC DNA]</scope>
    <source>
        <strain evidence="1">cv. B73</strain>
    </source>
</reference>
<evidence type="ECO:0000313" key="1">
    <source>
        <dbReference type="EnsemblPlants" id="Zm00001eb069380_P001"/>
    </source>
</evidence>
<organism evidence="1 2">
    <name type="scientific">Zea mays</name>
    <name type="common">Maize</name>
    <dbReference type="NCBI Taxonomy" id="4577"/>
    <lineage>
        <taxon>Eukaryota</taxon>
        <taxon>Viridiplantae</taxon>
        <taxon>Streptophyta</taxon>
        <taxon>Embryophyta</taxon>
        <taxon>Tracheophyta</taxon>
        <taxon>Spermatophyta</taxon>
        <taxon>Magnoliopsida</taxon>
        <taxon>Liliopsida</taxon>
        <taxon>Poales</taxon>
        <taxon>Poaceae</taxon>
        <taxon>PACMAD clade</taxon>
        <taxon>Panicoideae</taxon>
        <taxon>Andropogonodae</taxon>
        <taxon>Andropogoneae</taxon>
        <taxon>Tripsacinae</taxon>
        <taxon>Zea</taxon>
    </lineage>
</organism>
<proteinExistence type="predicted"/>
<name>A0A804M9T4_MAIZE</name>
<accession>A0A804M9T4</accession>
<keyword evidence="2" id="KW-1185">Reference proteome</keyword>
<evidence type="ECO:0000313" key="2">
    <source>
        <dbReference type="Proteomes" id="UP000007305"/>
    </source>
</evidence>
<reference evidence="1" key="3">
    <citation type="submission" date="2021-05" db="UniProtKB">
        <authorList>
            <consortium name="EnsemblPlants"/>
        </authorList>
    </citation>
    <scope>IDENTIFICATION</scope>
    <source>
        <strain evidence="1">cv. B73</strain>
    </source>
</reference>
<dbReference type="InParanoid" id="A0A804M9T4"/>